<protein>
    <submittedName>
        <fullName evidence="7">Translocation/assembly module TamB domain-containing protein</fullName>
    </submittedName>
</protein>
<evidence type="ECO:0000313" key="7">
    <source>
        <dbReference type="EMBL" id="MFL1732116.1"/>
    </source>
</evidence>
<feature type="transmembrane region" description="Helical" evidence="5">
    <location>
        <begin position="20"/>
        <end position="43"/>
    </location>
</feature>
<dbReference type="RefSeq" id="WP_407068824.1">
    <property type="nucleotide sequence ID" value="NZ_JBJJXE010000004.1"/>
</dbReference>
<proteinExistence type="predicted"/>
<dbReference type="PANTHER" id="PTHR36985">
    <property type="entry name" value="TRANSLOCATION AND ASSEMBLY MODULE SUBUNIT TAMB"/>
    <property type="match status" value="1"/>
</dbReference>
<comment type="subcellular location">
    <subcellularLocation>
        <location evidence="1">Membrane</location>
        <topology evidence="1">Single-pass membrane protein</topology>
    </subcellularLocation>
</comment>
<evidence type="ECO:0000256" key="1">
    <source>
        <dbReference type="ARBA" id="ARBA00004167"/>
    </source>
</evidence>
<dbReference type="InterPro" id="IPR007452">
    <property type="entry name" value="TamB_C"/>
</dbReference>
<keyword evidence="4 5" id="KW-0472">Membrane</keyword>
<sequence length="1646" mass="179342">MTQHSNNTPNKHSKPTWLVYLIRTIIASLVAIALMLVLLFYAMGTQSGTKFLLEKIALETGTGLTYTEGNLRDGVWVSQVTVAQGEDVEIHIDRAYVQLGWRAILARQVHLVDTQIDKVEIVNKKPPTGEPFDYATINLPVSIKLENTHAKQIVYRQATKAPVYLHDIRIKQGLWSGTKVHLNGASIRYDDALTVSDIDGNIELAGDYPLNLRADVAVSALNNAHVGTLHAHAQGTLKRTVGTLSTKYNDHDIKGEFVAQGMDDDSPFSAKLEFDEISLPYATEQNIMLHHGTITAEGVVSRIELRINTDLVAKDIPSGRYRGRGLIQDGGMEIPFLRAETPNGTLFAKGQMSWVDDFELQATLSGQGYQVREALPVEYREYEAYLPQTLTGELGIGYHLNDDEMRLDLHLNQNDGEEIDATLVQSQNVPNAPWHIDADWRNLVRTNVPNLDSIRSTRGSANIRLEEGYVHVDAHGSIQSLSVAPAGDYAVKAIIKNSDRIHLSDFHYHGVVGELSGEGSIDLATPQRPLAWQFDLTADKLMPNAYFNKPNKTPFQQVSGQIVAAGRMREMADGTGEHDIDIKHVDLMAGLTDNQTTAVKGLGHATVLLKSGEVRHFDARFDGDVRQSFMPNIAEMTIGLDVSGDLNTVNISRLHANTDSGKVSATGRVDLRDGVGWEIQAKLDEVDTKKFAGDDANLMAVITGDLMTSGHYRDQTLVDVVATFDGQIEHDRLPKGELGLDIKGDGRKYHIDRLDYRGGAGQLQAKGFVDISDGYAWDLMANANRFDIGAFVEDVPSELTGDLQVHGHWQDSSQLIAIEHLNLHGSLRNQPFHATGSLVADLALPNDLVGYFNQLKTQTPKNIDELLALRGQIDEQARRTQNIIKHLNADRLSIKLGDNAIHLDGDKSELTTSISITDLSQVMPSTTGAIKGGVILLDDGNSLPTLYVDMVAGGVRTANVVVQEARVLGKIVNLGNADSQMLIDVKNIIAMGQIIKMARLDFQGVEQKHTLAFSAESADNQIRAKVEGSLDRINGRYLGVLSDGVLHSRFGLLTQSQPTEFSYQIDDGGIALAAHCWQSSGANQAKAGSICLQDTLHYSPSSGDVDLVIKNLDTTVFSAVLPKDIRWQSTLNGHVKASWQQNQQPSVNAALYSDDGRVGLDQEGAYIQMPYERIAIVADSVSDGLRLQADVAGSLAYGHADVVINPYTDDKSIDGTLQVDDINLAVIRPFLPNFQTLLGKARMSGRVGGTLKRPLFYGDASLENGAVTLVGMPLNLNHINADIVIDGTNANLNGGFMAGAGVGELVGEMDWSQSLWAKMRISGRELDITHPPMLMAKATPDIEVLVKPFEQYVDIQGVVSVPSAIIRPPESTANITTESADVTVLDRRAIGNIDQVLAVVKPWSINASIGLDLGDEVVFRGLGAKLPLAGALHLTQQGQGNMQAKGLIQVAERTKVDGIGQNLELNYAQIRFNGELLNPRLSIEGEKQIEGRTVGVRIKGTVANPEITVFNDAGLNEQQAMNALVTGRISEAADSQISEQGFRSQVTNNLAAAGLNLGFAGTRNITNQIGQAFGLESLTIDASGNSEDTSVSVTGYISPDLYIRYGVGLFNAESTLSMRYQLTRRIYVEAARATENTVDMIYRWKF</sequence>
<organism evidence="7 8">
    <name type="scientific">Moraxella oculi</name>
    <dbReference type="NCBI Taxonomy" id="2940516"/>
    <lineage>
        <taxon>Bacteria</taxon>
        <taxon>Pseudomonadati</taxon>
        <taxon>Pseudomonadota</taxon>
        <taxon>Gammaproteobacteria</taxon>
        <taxon>Moraxellales</taxon>
        <taxon>Moraxellaceae</taxon>
        <taxon>Moraxella</taxon>
    </lineage>
</organism>
<reference evidence="7 8" key="1">
    <citation type="submission" date="2024-11" db="EMBL/GenBank/DDBJ databases">
        <title>First Report of Moraxella oculi in Brazil in an Infectious Bovine Keratoconjunctivitis Outbreak.</title>
        <authorList>
            <person name="Carvalho C.V."/>
            <person name="Domingues R."/>
            <person name="Coutinho C."/>
            <person name="Honorio N.T.B.S."/>
            <person name="Faza D.R.L.R."/>
            <person name="Carvalho W.A."/>
            <person name="Machado A.B.F."/>
            <person name="Martins M.F."/>
            <person name="Gaspar E.B."/>
        </authorList>
    </citation>
    <scope>NUCLEOTIDE SEQUENCE [LARGE SCALE GENOMIC DNA]</scope>
    <source>
        <strain evidence="7 8">2117LE</strain>
    </source>
</reference>
<feature type="domain" description="Translocation and assembly module TamB C-terminal" evidence="6">
    <location>
        <begin position="1298"/>
        <end position="1646"/>
    </location>
</feature>
<dbReference type="Pfam" id="PF04357">
    <property type="entry name" value="TamB"/>
    <property type="match status" value="1"/>
</dbReference>
<evidence type="ECO:0000256" key="3">
    <source>
        <dbReference type="ARBA" id="ARBA00022989"/>
    </source>
</evidence>
<keyword evidence="8" id="KW-1185">Reference proteome</keyword>
<evidence type="ECO:0000313" key="8">
    <source>
        <dbReference type="Proteomes" id="UP001624684"/>
    </source>
</evidence>
<dbReference type="PANTHER" id="PTHR36985:SF1">
    <property type="entry name" value="TRANSLOCATION AND ASSEMBLY MODULE SUBUNIT TAMB"/>
    <property type="match status" value="1"/>
</dbReference>
<dbReference type="Proteomes" id="UP001624684">
    <property type="component" value="Unassembled WGS sequence"/>
</dbReference>
<accession>A0ABW8U4Q3</accession>
<comment type="caution">
    <text evidence="7">The sequence shown here is derived from an EMBL/GenBank/DDBJ whole genome shotgun (WGS) entry which is preliminary data.</text>
</comment>
<evidence type="ECO:0000259" key="6">
    <source>
        <dbReference type="Pfam" id="PF04357"/>
    </source>
</evidence>
<keyword evidence="3 5" id="KW-1133">Transmembrane helix</keyword>
<evidence type="ECO:0000256" key="5">
    <source>
        <dbReference type="SAM" id="Phobius"/>
    </source>
</evidence>
<evidence type="ECO:0000256" key="4">
    <source>
        <dbReference type="ARBA" id="ARBA00023136"/>
    </source>
</evidence>
<dbReference type="EMBL" id="JBJJXE010000004">
    <property type="protein sequence ID" value="MFL1732116.1"/>
    <property type="molecule type" value="Genomic_DNA"/>
</dbReference>
<name>A0ABW8U4Q3_9GAMM</name>
<evidence type="ECO:0000256" key="2">
    <source>
        <dbReference type="ARBA" id="ARBA00022692"/>
    </source>
</evidence>
<keyword evidence="2 5" id="KW-0812">Transmembrane</keyword>
<gene>
    <name evidence="7" type="ORF">ACJHVH_03760</name>
</gene>